<dbReference type="AlphaFoldDB" id="A0A165MXY2"/>
<feature type="transmembrane region" description="Helical" evidence="2">
    <location>
        <begin position="242"/>
        <end position="265"/>
    </location>
</feature>
<gene>
    <name evidence="3" type="ORF">EXIGLDRAFT_745901</name>
</gene>
<keyword evidence="2" id="KW-0812">Transmembrane</keyword>
<organism evidence="3 4">
    <name type="scientific">Exidia glandulosa HHB12029</name>
    <dbReference type="NCBI Taxonomy" id="1314781"/>
    <lineage>
        <taxon>Eukaryota</taxon>
        <taxon>Fungi</taxon>
        <taxon>Dikarya</taxon>
        <taxon>Basidiomycota</taxon>
        <taxon>Agaricomycotina</taxon>
        <taxon>Agaricomycetes</taxon>
        <taxon>Auriculariales</taxon>
        <taxon>Exidiaceae</taxon>
        <taxon>Exidia</taxon>
    </lineage>
</organism>
<evidence type="ECO:0000256" key="2">
    <source>
        <dbReference type="SAM" id="Phobius"/>
    </source>
</evidence>
<accession>A0A165MXY2</accession>
<dbReference type="Proteomes" id="UP000077266">
    <property type="component" value="Unassembled WGS sequence"/>
</dbReference>
<feature type="region of interest" description="Disordered" evidence="1">
    <location>
        <begin position="379"/>
        <end position="407"/>
    </location>
</feature>
<keyword evidence="4" id="KW-1185">Reference proteome</keyword>
<reference evidence="3 4" key="1">
    <citation type="journal article" date="2016" name="Mol. Biol. Evol.">
        <title>Comparative Genomics of Early-Diverging Mushroom-Forming Fungi Provides Insights into the Origins of Lignocellulose Decay Capabilities.</title>
        <authorList>
            <person name="Nagy L.G."/>
            <person name="Riley R."/>
            <person name="Tritt A."/>
            <person name="Adam C."/>
            <person name="Daum C."/>
            <person name="Floudas D."/>
            <person name="Sun H."/>
            <person name="Yadav J.S."/>
            <person name="Pangilinan J."/>
            <person name="Larsson K.H."/>
            <person name="Matsuura K."/>
            <person name="Barry K."/>
            <person name="Labutti K."/>
            <person name="Kuo R."/>
            <person name="Ohm R.A."/>
            <person name="Bhattacharya S.S."/>
            <person name="Shirouzu T."/>
            <person name="Yoshinaga Y."/>
            <person name="Martin F.M."/>
            <person name="Grigoriev I.V."/>
            <person name="Hibbett D.S."/>
        </authorList>
    </citation>
    <scope>NUCLEOTIDE SEQUENCE [LARGE SCALE GENOMIC DNA]</scope>
    <source>
        <strain evidence="3 4">HHB12029</strain>
    </source>
</reference>
<keyword evidence="2" id="KW-1133">Transmembrane helix</keyword>
<dbReference type="InParanoid" id="A0A165MXY2"/>
<feature type="region of interest" description="Disordered" evidence="1">
    <location>
        <begin position="42"/>
        <end position="68"/>
    </location>
</feature>
<dbReference type="EMBL" id="KV425905">
    <property type="protein sequence ID" value="KZV99922.1"/>
    <property type="molecule type" value="Genomic_DNA"/>
</dbReference>
<proteinExistence type="predicted"/>
<sequence>MTVRAGFNVKELDTPQFTLHVRKALMVALTYNREHRRMRARCQGEGDGARTQRGCTKKEGVKRRERDRASAMCARGKERSSNGSARRAVGKGWRTVDLGGGSENATLFTRGRGIVKQLSYRRDVRQRMYNVMGCTELSTTGYSERSTRRGTPLAKARKRVRTLESPRISKHFVNRSALLQPSITSLIPVPVASFTFESTARKVGVSERPYRGRGGKGATAARKEQERRAEQAKYYSPLPVSIALFAAVVVVTVLVVVVAVTFALLDVRDGIEHGRRVGGAIQVAVDGGGDSERQLVMSGGGRRWGVRRGKVGSAAASASESNGVIDVRRSTASDTKVDRLSCTSQPCWRGGRSIGQVAGIVENDGWMEMKAEVVRSAAGRRRGVRRGQEGGGKGGEGTITKHDERRNTHEKLASVFRGPGGGGEDVTLFPIGRGMVKHKSVLSPMISKDRVLLSVFKYISTTSLIHVSTAARSTAAVVVSAAAEVVIVAFAAPPASKRASANKEDVLPAPAPAPALPSPPLEPFFFPKEFAAATLRPGLEPHRRHGLLDLATFDLQQHRKTREWCAVETAKRTLAAAALLVLVGVLDDVARFSESAAGLMGFLTCVAFCWGNANGLNGKRWSVFWRRASVRCEVKSAVGTATCCVGGAGDETRRSRWARADSYALESIALEAVRNSDKRRAREARTHQSA</sequence>
<protein>
    <submittedName>
        <fullName evidence="3">Uncharacterized protein</fullName>
    </submittedName>
</protein>
<name>A0A165MXY2_EXIGL</name>
<keyword evidence="2" id="KW-0472">Membrane</keyword>
<evidence type="ECO:0000313" key="3">
    <source>
        <dbReference type="EMBL" id="KZV99922.1"/>
    </source>
</evidence>
<evidence type="ECO:0000313" key="4">
    <source>
        <dbReference type="Proteomes" id="UP000077266"/>
    </source>
</evidence>
<evidence type="ECO:0000256" key="1">
    <source>
        <dbReference type="SAM" id="MobiDB-lite"/>
    </source>
</evidence>